<dbReference type="Proteomes" id="UP001152049">
    <property type="component" value="Unassembled WGS sequence"/>
</dbReference>
<name>A0A9W8VGW3_9HYPO</name>
<feature type="domain" description="Carboxylesterase type B" evidence="1">
    <location>
        <begin position="1"/>
        <end position="328"/>
    </location>
</feature>
<dbReference type="Pfam" id="PF00135">
    <property type="entry name" value="COesterase"/>
    <property type="match status" value="1"/>
</dbReference>
<keyword evidence="3" id="KW-1185">Reference proteome</keyword>
<dbReference type="PANTHER" id="PTHR11559">
    <property type="entry name" value="CARBOXYLESTERASE"/>
    <property type="match status" value="1"/>
</dbReference>
<reference evidence="2" key="1">
    <citation type="submission" date="2022-09" db="EMBL/GenBank/DDBJ databases">
        <title>Fusarium specimens isolated from Avocado Roots.</title>
        <authorList>
            <person name="Stajich J."/>
            <person name="Roper C."/>
            <person name="Heimlech-Rivalta G."/>
        </authorList>
    </citation>
    <scope>NUCLEOTIDE SEQUENCE</scope>
    <source>
        <strain evidence="2">CF00136</strain>
    </source>
</reference>
<dbReference type="InterPro" id="IPR050309">
    <property type="entry name" value="Type-B_Carboxylest/Lipase"/>
</dbReference>
<sequence>MNYRLGALGFLSGPTLKAEGTPNAGLHDQRLALKWVRDNIHLSGGSAEHVTAIGESAGGGSVLHQLTAFGGRHGPPPFQQIIIQSAGFNPACSKQAREEVLKHVLTAANASSLAELRKLPSDRLITASNIITRQVYQGGFHPAADGDFVPQEVPQLLLSGEFSHMRALVGTNANEGVLFGDPRINTTGAFAQFIQTFVPSITDASSEYIRNTLYSPIFDGSQGYTNNFERAYLLFQEFAFTCNQPFTSNGLNGTTNNYQFVIPPGIHSQDLGFTFYRGAPIDPSGAPFPPSSATNVAAAKLLQTWIASFVTGGKPTTPRTIPFEAYGSEGNLIVLGERSNLTHVVPGRCTWLAESIHNQTLYKKSGN</sequence>
<dbReference type="EMBL" id="JAOQAZ010000011">
    <property type="protein sequence ID" value="KAJ4262895.1"/>
    <property type="molecule type" value="Genomic_DNA"/>
</dbReference>
<evidence type="ECO:0000259" key="1">
    <source>
        <dbReference type="Pfam" id="PF00135"/>
    </source>
</evidence>
<proteinExistence type="predicted"/>
<dbReference type="InterPro" id="IPR002018">
    <property type="entry name" value="CarbesteraseB"/>
</dbReference>
<protein>
    <recommendedName>
        <fullName evidence="1">Carboxylesterase type B domain-containing protein</fullName>
    </recommendedName>
</protein>
<dbReference type="AlphaFoldDB" id="A0A9W8VGW3"/>
<evidence type="ECO:0000313" key="3">
    <source>
        <dbReference type="Proteomes" id="UP001152049"/>
    </source>
</evidence>
<dbReference type="InterPro" id="IPR029058">
    <property type="entry name" value="AB_hydrolase_fold"/>
</dbReference>
<dbReference type="Gene3D" id="3.40.50.1820">
    <property type="entry name" value="alpha/beta hydrolase"/>
    <property type="match status" value="1"/>
</dbReference>
<dbReference type="OrthoDB" id="408631at2759"/>
<gene>
    <name evidence="2" type="ORF">NW762_006508</name>
</gene>
<dbReference type="SUPFAM" id="SSF53474">
    <property type="entry name" value="alpha/beta-Hydrolases"/>
    <property type="match status" value="1"/>
</dbReference>
<comment type="caution">
    <text evidence="2">The sequence shown here is derived from an EMBL/GenBank/DDBJ whole genome shotgun (WGS) entry which is preliminary data.</text>
</comment>
<organism evidence="2 3">
    <name type="scientific">Fusarium torreyae</name>
    <dbReference type="NCBI Taxonomy" id="1237075"/>
    <lineage>
        <taxon>Eukaryota</taxon>
        <taxon>Fungi</taxon>
        <taxon>Dikarya</taxon>
        <taxon>Ascomycota</taxon>
        <taxon>Pezizomycotina</taxon>
        <taxon>Sordariomycetes</taxon>
        <taxon>Hypocreomycetidae</taxon>
        <taxon>Hypocreales</taxon>
        <taxon>Nectriaceae</taxon>
        <taxon>Fusarium</taxon>
    </lineage>
</organism>
<accession>A0A9W8VGW3</accession>
<evidence type="ECO:0000313" key="2">
    <source>
        <dbReference type="EMBL" id="KAJ4262895.1"/>
    </source>
</evidence>